<keyword evidence="3" id="KW-1003">Cell membrane</keyword>
<evidence type="ECO:0000256" key="3">
    <source>
        <dbReference type="ARBA" id="ARBA00022475"/>
    </source>
</evidence>
<feature type="transmembrane region" description="Helical" evidence="9">
    <location>
        <begin position="326"/>
        <end position="345"/>
    </location>
</feature>
<dbReference type="GO" id="GO:0098717">
    <property type="term" value="P:pantothenate import across plasma membrane"/>
    <property type="evidence" value="ECO:0007669"/>
    <property type="project" value="TreeGrafter"/>
</dbReference>
<organism evidence="10 11">
    <name type="scientific">Tilletiaria anomala (strain ATCC 24038 / CBS 436.72 / UBC 951)</name>
    <dbReference type="NCBI Taxonomy" id="1037660"/>
    <lineage>
        <taxon>Eukaryota</taxon>
        <taxon>Fungi</taxon>
        <taxon>Dikarya</taxon>
        <taxon>Basidiomycota</taxon>
        <taxon>Ustilaginomycotina</taxon>
        <taxon>Exobasidiomycetes</taxon>
        <taxon>Georgefischeriales</taxon>
        <taxon>Tilletiariaceae</taxon>
        <taxon>Tilletiaria</taxon>
    </lineage>
</organism>
<comment type="subcellular location">
    <subcellularLocation>
        <location evidence="1">Cell membrane</location>
        <topology evidence="1">Multi-pass membrane protein</topology>
    </subcellularLocation>
</comment>
<feature type="compositionally biased region" description="Basic and acidic residues" evidence="8">
    <location>
        <begin position="448"/>
        <end position="465"/>
    </location>
</feature>
<feature type="transmembrane region" description="Helical" evidence="9">
    <location>
        <begin position="98"/>
        <end position="117"/>
    </location>
</feature>
<feature type="region of interest" description="Disordered" evidence="8">
    <location>
        <begin position="448"/>
        <end position="470"/>
    </location>
</feature>
<feature type="transmembrane region" description="Helical" evidence="9">
    <location>
        <begin position="192"/>
        <end position="213"/>
    </location>
</feature>
<keyword evidence="5 9" id="KW-1133">Transmembrane helix</keyword>
<reference evidence="10 11" key="1">
    <citation type="submission" date="2014-05" db="EMBL/GenBank/DDBJ databases">
        <title>Draft genome sequence of a rare smut relative, Tilletiaria anomala UBC 951.</title>
        <authorList>
            <consortium name="DOE Joint Genome Institute"/>
            <person name="Toome M."/>
            <person name="Kuo A."/>
            <person name="Henrissat B."/>
            <person name="Lipzen A."/>
            <person name="Tritt A."/>
            <person name="Yoshinaga Y."/>
            <person name="Zane M."/>
            <person name="Barry K."/>
            <person name="Grigoriev I.V."/>
            <person name="Spatafora J.W."/>
            <person name="Aimea M.C."/>
        </authorList>
    </citation>
    <scope>NUCLEOTIDE SEQUENCE [LARGE SCALE GENOMIC DNA]</scope>
    <source>
        <strain evidence="10 11">UBC 951</strain>
    </source>
</reference>
<accession>A0A066WQN2</accession>
<dbReference type="Gene3D" id="1.20.1250.20">
    <property type="entry name" value="MFS general substrate transporter like domains"/>
    <property type="match status" value="2"/>
</dbReference>
<dbReference type="Pfam" id="PF07690">
    <property type="entry name" value="MFS_1"/>
    <property type="match status" value="1"/>
</dbReference>
<dbReference type="PANTHER" id="PTHR43791">
    <property type="entry name" value="PERMEASE-RELATED"/>
    <property type="match status" value="1"/>
</dbReference>
<sequence>MSLFRSARNFMWGVPPSDSAERKLLLKIDFFVLTFTCAMYWSNYLSRANLANAYVSGMREDVGFHGTQFNQVNTVFTIGYIVGQLPNNLMLQVVPPRLWLPSMALIWAGLSGCLAAVQTPRQVMAIRFLQALAESSTFSGSHYILGSWYKESELGKRSGIFASSAQLGSIFSGVMQAAILTGPLNGHLNLAGWRWLFLLDLFIGVPIALYGYLTFPDTPRTTTSFFLTEEERKLAVSRLPERPMTKLSWDLLSRTLKRWHWYAFSMLFAWSSMLESVNINSLMQLWLTNKGFAGWQRNLYPLGLVSVAIISTILCANLSDHYRSRWPVNILMCLALFITSTIMLIPDTPASARFAAFYLSGIGYSGQASNFAWANDCTALDEQERAVVLSSMNMWSNVVNAWWSITLYPATDAPRWQKGFIAMVVLCFFVVAITFVVRHLDHKERRERAALDESERSAHHPREDVSVSVVEKTVLSSAEEIGKA</sequence>
<protein>
    <submittedName>
        <fullName evidence="10">MFS general substrate transporter</fullName>
    </submittedName>
</protein>
<evidence type="ECO:0000256" key="4">
    <source>
        <dbReference type="ARBA" id="ARBA00022692"/>
    </source>
</evidence>
<dbReference type="FunCoup" id="A0A066WQN2">
    <property type="interactions" value="194"/>
</dbReference>
<evidence type="ECO:0000256" key="8">
    <source>
        <dbReference type="SAM" id="MobiDB-lite"/>
    </source>
</evidence>
<keyword evidence="11" id="KW-1185">Reference proteome</keyword>
<dbReference type="OrthoDB" id="3639251at2759"/>
<feature type="transmembrane region" description="Helical" evidence="9">
    <location>
        <begin position="299"/>
        <end position="319"/>
    </location>
</feature>
<gene>
    <name evidence="10" type="ORF">K437DRAFT_253359</name>
</gene>
<keyword evidence="4 9" id="KW-0812">Transmembrane</keyword>
<keyword evidence="2" id="KW-0813">Transport</keyword>
<evidence type="ECO:0000256" key="1">
    <source>
        <dbReference type="ARBA" id="ARBA00004651"/>
    </source>
</evidence>
<comment type="similarity">
    <text evidence="7">Belongs to the major facilitator superfamily. Allantoate permease family.</text>
</comment>
<dbReference type="PANTHER" id="PTHR43791:SF4">
    <property type="entry name" value="PANTOTHENATE TRANSPORTER FEN2"/>
    <property type="match status" value="1"/>
</dbReference>
<dbReference type="InParanoid" id="A0A066WQN2"/>
<dbReference type="STRING" id="1037660.A0A066WQN2"/>
<dbReference type="GO" id="GO:0005886">
    <property type="term" value="C:plasma membrane"/>
    <property type="evidence" value="ECO:0007669"/>
    <property type="project" value="UniProtKB-SubCell"/>
</dbReference>
<dbReference type="SUPFAM" id="SSF103473">
    <property type="entry name" value="MFS general substrate transporter"/>
    <property type="match status" value="1"/>
</dbReference>
<dbReference type="InterPro" id="IPR036259">
    <property type="entry name" value="MFS_trans_sf"/>
</dbReference>
<feature type="transmembrane region" description="Helical" evidence="9">
    <location>
        <begin position="160"/>
        <end position="180"/>
    </location>
</feature>
<dbReference type="OMA" id="MNMFSNA"/>
<dbReference type="FunFam" id="1.20.1250.20:FF:000065">
    <property type="entry name" value="Putative MFS pantothenate transporter"/>
    <property type="match status" value="1"/>
</dbReference>
<feature type="transmembrane region" description="Helical" evidence="9">
    <location>
        <begin position="419"/>
        <end position="437"/>
    </location>
</feature>
<evidence type="ECO:0000256" key="7">
    <source>
        <dbReference type="ARBA" id="ARBA00037968"/>
    </source>
</evidence>
<dbReference type="GeneID" id="25263552"/>
<comment type="caution">
    <text evidence="10">The sequence shown here is derived from an EMBL/GenBank/DDBJ whole genome shotgun (WGS) entry which is preliminary data.</text>
</comment>
<dbReference type="FunFam" id="1.20.1250.20:FF:000386">
    <property type="entry name" value="MFS general substrate transporter"/>
    <property type="match status" value="1"/>
</dbReference>
<evidence type="ECO:0000256" key="9">
    <source>
        <dbReference type="SAM" id="Phobius"/>
    </source>
</evidence>
<evidence type="ECO:0000313" key="11">
    <source>
        <dbReference type="Proteomes" id="UP000027361"/>
    </source>
</evidence>
<dbReference type="AlphaFoldDB" id="A0A066WQN2"/>
<proteinExistence type="inferred from homology"/>
<evidence type="ECO:0000256" key="5">
    <source>
        <dbReference type="ARBA" id="ARBA00022989"/>
    </source>
</evidence>
<dbReference type="HOGENOM" id="CLU_001265_4_2_1"/>
<dbReference type="Proteomes" id="UP000027361">
    <property type="component" value="Unassembled WGS sequence"/>
</dbReference>
<keyword evidence="6 9" id="KW-0472">Membrane</keyword>
<dbReference type="InterPro" id="IPR011701">
    <property type="entry name" value="MFS"/>
</dbReference>
<evidence type="ECO:0000256" key="6">
    <source>
        <dbReference type="ARBA" id="ARBA00023136"/>
    </source>
</evidence>
<dbReference type="EMBL" id="JMSN01000003">
    <property type="protein sequence ID" value="KDN53324.1"/>
    <property type="molecule type" value="Genomic_DNA"/>
</dbReference>
<dbReference type="GO" id="GO:0015233">
    <property type="term" value="F:pantothenate transmembrane transporter activity"/>
    <property type="evidence" value="ECO:0007669"/>
    <property type="project" value="TreeGrafter"/>
</dbReference>
<evidence type="ECO:0000256" key="2">
    <source>
        <dbReference type="ARBA" id="ARBA00022448"/>
    </source>
</evidence>
<feature type="transmembrane region" description="Helical" evidence="9">
    <location>
        <begin position="259"/>
        <end position="279"/>
    </location>
</feature>
<evidence type="ECO:0000313" key="10">
    <source>
        <dbReference type="EMBL" id="KDN53324.1"/>
    </source>
</evidence>
<name>A0A066WQN2_TILAU</name>
<dbReference type="RefSeq" id="XP_013246163.1">
    <property type="nucleotide sequence ID" value="XM_013390709.1"/>
</dbReference>